<sequence length="910" mass="101875">MDEYHGSGHPLRPLPKQEQVRRFTDSEGNIPLHCAARRPFVEVLIKHDANVRVRKIEGESPLYAACEAVCLLVAEFLVPQSTDIEDFTADVGWTPLVTTAGIAQNLLYQRLRRSSTASEAACVPWGQLVAYLIAQGAHVDATTLNGDTPSHLTCSPHPRVNSEAFIQISDLLIDHGAHLESEDKSGATSLFCILQRVSCDFYDLEMVNILITKGADKNAKNNDGKTAMDGRAPNWEGLNSSDVGQLRPKSRMLLASILTHDNTTGVIGGSCLGALECSCLTAVLTTYAPQQKPPRGLTHHLFYSILPAFASIIPSSYTDIKHYFSTDQNIMPSISDWGRGILMSYREMEINKELDEALGVPELRVKVNARKTAKDKTPGNNFSINADHCNGPESVETVRKYLDTGVLKNYVKGFKGKVHDWDAEDAYRFVVLSACVMTLGCKLWKGMRQRLGEITDPNFREHVRHCYPTSSLAKMKPRARRQFESAVKSYKNGTPYKYGNPSLSEVMAQNFYRAKSVKTIVISGFRVCEVTHRNGERERLPGLPSDEEMGYEPIHPYHLCGGCGREETEDAKLQLCVRCRDRRYCSKDCQAKNWKKHKYLCRALPWEAMEELMESIPPIQVKDDVAEVAQVFEKMGLGSVVALWQMPAWTRTRARATERRYLDHRADESSSAEPWREYECSRRCPCCRSREAQGEHAEEIERVKREHEKEMESNEVKKLKTGLSTLNASTRENDAGSAKDKTAAEKLSEPEPSPARMIAVKMKPVVIVDELKVEFARRARNDEVTDDTLDRMASVLRRGAKDDPAFLGDRRDELQAATEAINARKCRASSHRDCVKIREREIDVIDHEHGDLENGEDVIKAFVDTSEAGRSALKTSNAQTAQYFIDGLYALARDASIGACDMGSRSAGMF</sequence>
<dbReference type="SUPFAM" id="SSF144232">
    <property type="entry name" value="HIT/MYND zinc finger-like"/>
    <property type="match status" value="1"/>
</dbReference>
<dbReference type="PANTHER" id="PTHR24180">
    <property type="entry name" value="CYCLIN-DEPENDENT KINASE INHIBITOR 2C-RELATED"/>
    <property type="match status" value="1"/>
</dbReference>
<evidence type="ECO:0000313" key="10">
    <source>
        <dbReference type="EMBL" id="KAF2678446.1"/>
    </source>
</evidence>
<dbReference type="Gene3D" id="1.25.40.20">
    <property type="entry name" value="Ankyrin repeat-containing domain"/>
    <property type="match status" value="1"/>
</dbReference>
<organism evidence="10 11">
    <name type="scientific">Lentithecium fluviatile CBS 122367</name>
    <dbReference type="NCBI Taxonomy" id="1168545"/>
    <lineage>
        <taxon>Eukaryota</taxon>
        <taxon>Fungi</taxon>
        <taxon>Dikarya</taxon>
        <taxon>Ascomycota</taxon>
        <taxon>Pezizomycotina</taxon>
        <taxon>Dothideomycetes</taxon>
        <taxon>Pleosporomycetidae</taxon>
        <taxon>Pleosporales</taxon>
        <taxon>Massarineae</taxon>
        <taxon>Lentitheciaceae</taxon>
        <taxon>Lentithecium</taxon>
    </lineage>
</organism>
<dbReference type="AlphaFoldDB" id="A0A6G1IJN2"/>
<dbReference type="SMART" id="SM00248">
    <property type="entry name" value="ANK"/>
    <property type="match status" value="3"/>
</dbReference>
<dbReference type="Gene3D" id="6.10.140.2220">
    <property type="match status" value="1"/>
</dbReference>
<reference evidence="10" key="1">
    <citation type="journal article" date="2020" name="Stud. Mycol.">
        <title>101 Dothideomycetes genomes: a test case for predicting lifestyles and emergence of pathogens.</title>
        <authorList>
            <person name="Haridas S."/>
            <person name="Albert R."/>
            <person name="Binder M."/>
            <person name="Bloem J."/>
            <person name="Labutti K."/>
            <person name="Salamov A."/>
            <person name="Andreopoulos B."/>
            <person name="Baker S."/>
            <person name="Barry K."/>
            <person name="Bills G."/>
            <person name="Bluhm B."/>
            <person name="Cannon C."/>
            <person name="Castanera R."/>
            <person name="Culley D."/>
            <person name="Daum C."/>
            <person name="Ezra D."/>
            <person name="Gonzalez J."/>
            <person name="Henrissat B."/>
            <person name="Kuo A."/>
            <person name="Liang C."/>
            <person name="Lipzen A."/>
            <person name="Lutzoni F."/>
            <person name="Magnuson J."/>
            <person name="Mondo S."/>
            <person name="Nolan M."/>
            <person name="Ohm R."/>
            <person name="Pangilinan J."/>
            <person name="Park H.-J."/>
            <person name="Ramirez L."/>
            <person name="Alfaro M."/>
            <person name="Sun H."/>
            <person name="Tritt A."/>
            <person name="Yoshinaga Y."/>
            <person name="Zwiers L.-H."/>
            <person name="Turgeon B."/>
            <person name="Goodwin S."/>
            <person name="Spatafora J."/>
            <person name="Crous P."/>
            <person name="Grigoriev I."/>
        </authorList>
    </citation>
    <scope>NUCLEOTIDE SEQUENCE</scope>
    <source>
        <strain evidence="10">CBS 122367</strain>
    </source>
</reference>
<evidence type="ECO:0000256" key="3">
    <source>
        <dbReference type="ARBA" id="ARBA00022771"/>
    </source>
</evidence>
<proteinExistence type="predicted"/>
<dbReference type="Pfam" id="PF00023">
    <property type="entry name" value="Ank"/>
    <property type="match status" value="1"/>
</dbReference>
<keyword evidence="4" id="KW-0862">Zinc</keyword>
<feature type="region of interest" description="Disordered" evidence="8">
    <location>
        <begin position="220"/>
        <end position="243"/>
    </location>
</feature>
<protein>
    <recommendedName>
        <fullName evidence="9">MYND-type domain-containing protein</fullName>
    </recommendedName>
</protein>
<evidence type="ECO:0000256" key="6">
    <source>
        <dbReference type="PROSITE-ProRule" id="PRU00134"/>
    </source>
</evidence>
<name>A0A6G1IJN2_9PLEO</name>
<dbReference type="Pfam" id="PF01753">
    <property type="entry name" value="zf-MYND"/>
    <property type="match status" value="1"/>
</dbReference>
<keyword evidence="7" id="KW-0175">Coiled coil</keyword>
<keyword evidence="5" id="KW-0040">ANK repeat</keyword>
<keyword evidence="3 6" id="KW-0863">Zinc-finger</keyword>
<dbReference type="SUPFAM" id="SSF48403">
    <property type="entry name" value="Ankyrin repeat"/>
    <property type="match status" value="1"/>
</dbReference>
<dbReference type="OrthoDB" id="341421at2759"/>
<evidence type="ECO:0000256" key="5">
    <source>
        <dbReference type="ARBA" id="ARBA00023043"/>
    </source>
</evidence>
<dbReference type="InterPro" id="IPR002110">
    <property type="entry name" value="Ankyrin_rpt"/>
</dbReference>
<feature type="region of interest" description="Disordered" evidence="8">
    <location>
        <begin position="724"/>
        <end position="752"/>
    </location>
</feature>
<dbReference type="PANTHER" id="PTHR24180:SF45">
    <property type="entry name" value="POLY [ADP-RIBOSE] POLYMERASE TANKYRASE"/>
    <property type="match status" value="1"/>
</dbReference>
<evidence type="ECO:0000313" key="11">
    <source>
        <dbReference type="Proteomes" id="UP000799291"/>
    </source>
</evidence>
<evidence type="ECO:0000259" key="9">
    <source>
        <dbReference type="PROSITE" id="PS50865"/>
    </source>
</evidence>
<dbReference type="InterPro" id="IPR002893">
    <property type="entry name" value="Znf_MYND"/>
</dbReference>
<feature type="domain" description="MYND-type" evidence="9">
    <location>
        <begin position="560"/>
        <end position="601"/>
    </location>
</feature>
<dbReference type="GO" id="GO:0008270">
    <property type="term" value="F:zinc ion binding"/>
    <property type="evidence" value="ECO:0007669"/>
    <property type="project" value="UniProtKB-KW"/>
</dbReference>
<dbReference type="Proteomes" id="UP000799291">
    <property type="component" value="Unassembled WGS sequence"/>
</dbReference>
<evidence type="ECO:0000256" key="8">
    <source>
        <dbReference type="SAM" id="MobiDB-lite"/>
    </source>
</evidence>
<evidence type="ECO:0000256" key="4">
    <source>
        <dbReference type="ARBA" id="ARBA00022833"/>
    </source>
</evidence>
<evidence type="ECO:0000256" key="1">
    <source>
        <dbReference type="ARBA" id="ARBA00022723"/>
    </source>
</evidence>
<evidence type="ECO:0000256" key="2">
    <source>
        <dbReference type="ARBA" id="ARBA00022737"/>
    </source>
</evidence>
<gene>
    <name evidence="10" type="ORF">K458DRAFT_408938</name>
</gene>
<accession>A0A6G1IJN2</accession>
<dbReference type="InterPro" id="IPR036770">
    <property type="entry name" value="Ankyrin_rpt-contain_sf"/>
</dbReference>
<dbReference type="PROSITE" id="PS50865">
    <property type="entry name" value="ZF_MYND_2"/>
    <property type="match status" value="1"/>
</dbReference>
<dbReference type="InterPro" id="IPR051637">
    <property type="entry name" value="Ank_repeat_dom-contain_49"/>
</dbReference>
<keyword evidence="1" id="KW-0479">Metal-binding</keyword>
<dbReference type="EMBL" id="MU005612">
    <property type="protein sequence ID" value="KAF2678446.1"/>
    <property type="molecule type" value="Genomic_DNA"/>
</dbReference>
<evidence type="ECO:0000256" key="7">
    <source>
        <dbReference type="SAM" id="Coils"/>
    </source>
</evidence>
<keyword evidence="2" id="KW-0677">Repeat</keyword>
<keyword evidence="11" id="KW-1185">Reference proteome</keyword>
<feature type="coiled-coil region" evidence="7">
    <location>
        <begin position="690"/>
        <end position="717"/>
    </location>
</feature>
<feature type="compositionally biased region" description="Basic and acidic residues" evidence="8">
    <location>
        <begin position="731"/>
        <end position="749"/>
    </location>
</feature>